<comment type="similarity">
    <text evidence="1 2">Belongs to the dTDP-4-dehydrorhamnose reductase family.</text>
</comment>
<keyword evidence="2" id="KW-0521">NADP</keyword>
<comment type="pathway">
    <text evidence="2">Carbohydrate biosynthesis; dTDP-L-rhamnose biosynthesis.</text>
</comment>
<dbReference type="PANTHER" id="PTHR10491">
    <property type="entry name" value="DTDP-4-DEHYDRORHAMNOSE REDUCTASE"/>
    <property type="match status" value="1"/>
</dbReference>
<gene>
    <name evidence="4" type="ORF">C7959_10765</name>
</gene>
<accession>A0A4R8H011</accession>
<dbReference type="Pfam" id="PF04321">
    <property type="entry name" value="RmlD_sub_bind"/>
    <property type="match status" value="1"/>
</dbReference>
<evidence type="ECO:0000313" key="4">
    <source>
        <dbReference type="EMBL" id="TDX52357.1"/>
    </source>
</evidence>
<dbReference type="RefSeq" id="WP_134115843.1">
    <property type="nucleotide sequence ID" value="NZ_SOEG01000007.1"/>
</dbReference>
<dbReference type="Gene3D" id="3.90.25.10">
    <property type="entry name" value="UDP-galactose 4-epimerase, domain 1"/>
    <property type="match status" value="1"/>
</dbReference>
<dbReference type="GO" id="GO:0008831">
    <property type="term" value="F:dTDP-4-dehydrorhamnose reductase activity"/>
    <property type="evidence" value="ECO:0007669"/>
    <property type="project" value="UniProtKB-EC"/>
</dbReference>
<dbReference type="STRING" id="926561.GCA_000379025_01379"/>
<protein>
    <recommendedName>
        <fullName evidence="2">dTDP-4-dehydrorhamnose reductase</fullName>
        <ecNumber evidence="2">1.1.1.133</ecNumber>
    </recommendedName>
</protein>
<name>A0A4R8H011_9FIRM</name>
<proteinExistence type="inferred from homology"/>
<dbReference type="GO" id="GO:0019305">
    <property type="term" value="P:dTDP-rhamnose biosynthetic process"/>
    <property type="evidence" value="ECO:0007669"/>
    <property type="project" value="UniProtKB-UniPathway"/>
</dbReference>
<dbReference type="CDD" id="cd05254">
    <property type="entry name" value="dTDP_HR_like_SDR_e"/>
    <property type="match status" value="1"/>
</dbReference>
<feature type="domain" description="RmlD-like substrate binding" evidence="3">
    <location>
        <begin position="1"/>
        <end position="276"/>
    </location>
</feature>
<organism evidence="4 5">
    <name type="scientific">Orenia marismortui</name>
    <dbReference type="NCBI Taxonomy" id="46469"/>
    <lineage>
        <taxon>Bacteria</taxon>
        <taxon>Bacillati</taxon>
        <taxon>Bacillota</taxon>
        <taxon>Clostridia</taxon>
        <taxon>Halanaerobiales</taxon>
        <taxon>Halobacteroidaceae</taxon>
        <taxon>Orenia</taxon>
    </lineage>
</organism>
<reference evidence="4 5" key="1">
    <citation type="submission" date="2019-03" db="EMBL/GenBank/DDBJ databases">
        <title>Subsurface microbial communities from deep shales in Ohio and West Virginia, USA.</title>
        <authorList>
            <person name="Wrighton K."/>
        </authorList>
    </citation>
    <scope>NUCLEOTIDE SEQUENCE [LARGE SCALE GENOMIC DNA]</scope>
    <source>
        <strain evidence="4 5">MSL 6dP</strain>
    </source>
</reference>
<dbReference type="AlphaFoldDB" id="A0A4R8H011"/>
<keyword evidence="5" id="KW-1185">Reference proteome</keyword>
<dbReference type="NCBIfam" id="TIGR01214">
    <property type="entry name" value="rmlD"/>
    <property type="match status" value="1"/>
</dbReference>
<comment type="caution">
    <text evidence="4">The sequence shown here is derived from an EMBL/GenBank/DDBJ whole genome shotgun (WGS) entry which is preliminary data.</text>
</comment>
<dbReference type="SUPFAM" id="SSF51735">
    <property type="entry name" value="NAD(P)-binding Rossmann-fold domains"/>
    <property type="match status" value="1"/>
</dbReference>
<dbReference type="InterPro" id="IPR036291">
    <property type="entry name" value="NAD(P)-bd_dom_sf"/>
</dbReference>
<dbReference type="EMBL" id="SOEG01000007">
    <property type="protein sequence ID" value="TDX52357.1"/>
    <property type="molecule type" value="Genomic_DNA"/>
</dbReference>
<sequence>MRILITGGNGLLGTELKLSLEEDYEVYAWDKKELDITFAQEAIAKIVDLNPDLVIHTAAYTDADACERNIDLAYQINAYGSRNIVVACQESNAEMIYISSDYIFDGKKGEAYCEFDRPNPLNIYGKSKLAGEEFVKNLVNKYFIVRTAWLYGKYGNNFVKTMLRLSTEEDVLTVVNDQIGSPTYTKDLVQAIKELIGTKLYGTYHLTNLGEVSWYQFAKKIFEYSNIEIEVKAVSSQEFIRAATRPNYSALNNYALKQGLGYQMRDWKVALRDYLHNG</sequence>
<evidence type="ECO:0000256" key="1">
    <source>
        <dbReference type="ARBA" id="ARBA00010944"/>
    </source>
</evidence>
<dbReference type="EC" id="1.1.1.133" evidence="2"/>
<evidence type="ECO:0000313" key="5">
    <source>
        <dbReference type="Proteomes" id="UP000295832"/>
    </source>
</evidence>
<dbReference type="UniPathway" id="UPA00124"/>
<dbReference type="InterPro" id="IPR029903">
    <property type="entry name" value="RmlD-like-bd"/>
</dbReference>
<evidence type="ECO:0000256" key="2">
    <source>
        <dbReference type="RuleBase" id="RU364082"/>
    </source>
</evidence>
<dbReference type="GO" id="GO:0005829">
    <property type="term" value="C:cytosol"/>
    <property type="evidence" value="ECO:0007669"/>
    <property type="project" value="TreeGrafter"/>
</dbReference>
<keyword evidence="2" id="KW-0560">Oxidoreductase</keyword>
<dbReference type="FunFam" id="3.40.50.720:FF:000159">
    <property type="entry name" value="dTDP-4-dehydrorhamnose reductase"/>
    <property type="match status" value="1"/>
</dbReference>
<dbReference type="Proteomes" id="UP000295832">
    <property type="component" value="Unassembled WGS sequence"/>
</dbReference>
<dbReference type="PANTHER" id="PTHR10491:SF4">
    <property type="entry name" value="METHIONINE ADENOSYLTRANSFERASE 2 SUBUNIT BETA"/>
    <property type="match status" value="1"/>
</dbReference>
<dbReference type="Gene3D" id="3.40.50.720">
    <property type="entry name" value="NAD(P)-binding Rossmann-like Domain"/>
    <property type="match status" value="1"/>
</dbReference>
<comment type="function">
    <text evidence="2">Catalyzes the reduction of dTDP-6-deoxy-L-lyxo-4-hexulose to yield dTDP-L-rhamnose.</text>
</comment>
<evidence type="ECO:0000259" key="3">
    <source>
        <dbReference type="Pfam" id="PF04321"/>
    </source>
</evidence>
<dbReference type="InterPro" id="IPR005913">
    <property type="entry name" value="dTDP_dehydrorham_reduct"/>
</dbReference>